<evidence type="ECO:0000256" key="6">
    <source>
        <dbReference type="ARBA" id="ARBA00023053"/>
    </source>
</evidence>
<dbReference type="Proteomes" id="UP000549394">
    <property type="component" value="Unassembled WGS sequence"/>
</dbReference>
<evidence type="ECO:0000256" key="9">
    <source>
        <dbReference type="ARBA" id="ARBA00023201"/>
    </source>
</evidence>
<keyword evidence="10 11" id="KW-0407">Ion channel</keyword>
<comment type="subcellular location">
    <subcellularLocation>
        <location evidence="1">Membrane</location>
        <topology evidence="1">Multi-pass membrane protein</topology>
    </subcellularLocation>
</comment>
<dbReference type="GO" id="GO:0005886">
    <property type="term" value="C:plasma membrane"/>
    <property type="evidence" value="ECO:0007669"/>
    <property type="project" value="TreeGrafter"/>
</dbReference>
<reference evidence="13 14" key="1">
    <citation type="submission" date="2020-08" db="EMBL/GenBank/DDBJ databases">
        <authorList>
            <person name="Hejnol A."/>
        </authorList>
    </citation>
    <scope>NUCLEOTIDE SEQUENCE [LARGE SCALE GENOMIC DNA]</scope>
</reference>
<organism evidence="13 14">
    <name type="scientific">Dimorphilus gyrociliatus</name>
    <dbReference type="NCBI Taxonomy" id="2664684"/>
    <lineage>
        <taxon>Eukaryota</taxon>
        <taxon>Metazoa</taxon>
        <taxon>Spiralia</taxon>
        <taxon>Lophotrochozoa</taxon>
        <taxon>Annelida</taxon>
        <taxon>Polychaeta</taxon>
        <taxon>Polychaeta incertae sedis</taxon>
        <taxon>Dinophilidae</taxon>
        <taxon>Dimorphilus</taxon>
    </lineage>
</organism>
<evidence type="ECO:0000256" key="11">
    <source>
        <dbReference type="RuleBase" id="RU000679"/>
    </source>
</evidence>
<dbReference type="PANTHER" id="PTHR11690">
    <property type="entry name" value="AMILORIDE-SENSITIVE SODIUM CHANNEL-RELATED"/>
    <property type="match status" value="1"/>
</dbReference>
<keyword evidence="7 11" id="KW-0406">Ion transport</keyword>
<gene>
    <name evidence="13" type="ORF">DGYR_LOCUS5202</name>
</gene>
<dbReference type="Pfam" id="PF00858">
    <property type="entry name" value="ASC"/>
    <property type="match status" value="1"/>
</dbReference>
<comment type="caution">
    <text evidence="13">The sequence shown here is derived from an EMBL/GenBank/DDBJ whole genome shotgun (WGS) entry which is preliminary data.</text>
</comment>
<keyword evidence="6" id="KW-0915">Sodium</keyword>
<protein>
    <submittedName>
        <fullName evidence="13">DgyrCDS5472</fullName>
    </submittedName>
</protein>
<dbReference type="PANTHER" id="PTHR11690:SF248">
    <property type="entry name" value="PICKPOCKET 17, ISOFORM A"/>
    <property type="match status" value="1"/>
</dbReference>
<evidence type="ECO:0000313" key="13">
    <source>
        <dbReference type="EMBL" id="CAD5116596.1"/>
    </source>
</evidence>
<sequence>MVHLKEELTKFLKTTSIKGVPKVFQVRNTFLRILWAMSIIGFFATAFFQVIYSLLDYLKYETITVINEQRQGSTVFPSITLCNIQPFDYDRIEKYGYIKPEEYFSKVDYYVSKMHELNTSDREELKTSLRDIGGYFSFLGIENAKRVGFEKNDFIIDCNYIELDGELTIKRKCEDFGDIVLTQQPPYLNCYNINLKAENSNKGVDAMTVLLHIADHFKSDIIQSRGAVFAIHDKYGAPSMSLNGLTLSTNTFTSVYSTVEERKRQGKPYGDCTDEERLKDYRDFAGSEIAYSVSTCEIKKIHDSIISKCKCQDVHSLIYKPSANVSFCHKMDEVFNIQNLRDILQNSRCIQKVYEELGSLYTCIPRCRSKSYTNLLSKSDWPIKSSVLNLYQQFIKPHPLGKYFKIYENATNINSVVSDLLENNLIKVKFNWISHKGSKVISDKAKAKFLDFFSKFGGILNLWTGVTFALFVEFFELFYRLLIGSNENRIRVVEVRTLR</sequence>
<keyword evidence="4 11" id="KW-0812">Transmembrane</keyword>
<evidence type="ECO:0000313" key="14">
    <source>
        <dbReference type="Proteomes" id="UP000549394"/>
    </source>
</evidence>
<keyword evidence="8 12" id="KW-0472">Membrane</keyword>
<dbReference type="OrthoDB" id="6236903at2759"/>
<evidence type="ECO:0000256" key="8">
    <source>
        <dbReference type="ARBA" id="ARBA00023136"/>
    </source>
</evidence>
<accession>A0A7I8VJY8</accession>
<keyword evidence="14" id="KW-1185">Reference proteome</keyword>
<evidence type="ECO:0000256" key="10">
    <source>
        <dbReference type="ARBA" id="ARBA00023303"/>
    </source>
</evidence>
<evidence type="ECO:0000256" key="4">
    <source>
        <dbReference type="ARBA" id="ARBA00022692"/>
    </source>
</evidence>
<dbReference type="AlphaFoldDB" id="A0A7I8VJY8"/>
<dbReference type="InterPro" id="IPR001873">
    <property type="entry name" value="ENaC"/>
</dbReference>
<dbReference type="EMBL" id="CAJFCJ010000006">
    <property type="protein sequence ID" value="CAD5116596.1"/>
    <property type="molecule type" value="Genomic_DNA"/>
</dbReference>
<proteinExistence type="inferred from homology"/>
<evidence type="ECO:0000256" key="2">
    <source>
        <dbReference type="ARBA" id="ARBA00022448"/>
    </source>
</evidence>
<name>A0A7I8VJY8_9ANNE</name>
<evidence type="ECO:0000256" key="7">
    <source>
        <dbReference type="ARBA" id="ARBA00023065"/>
    </source>
</evidence>
<evidence type="ECO:0000256" key="3">
    <source>
        <dbReference type="ARBA" id="ARBA00022461"/>
    </source>
</evidence>
<comment type="similarity">
    <text evidence="11">Belongs to the amiloride-sensitive sodium channel (TC 1.A.6) family.</text>
</comment>
<dbReference type="Gene3D" id="2.60.470.10">
    <property type="entry name" value="Acid-sensing ion channels like domains"/>
    <property type="match status" value="1"/>
</dbReference>
<evidence type="ECO:0000256" key="12">
    <source>
        <dbReference type="SAM" id="Phobius"/>
    </source>
</evidence>
<feature type="transmembrane region" description="Helical" evidence="12">
    <location>
        <begin position="33"/>
        <end position="55"/>
    </location>
</feature>
<keyword evidence="9 11" id="KW-0739">Sodium transport</keyword>
<keyword evidence="3 11" id="KW-0894">Sodium channel</keyword>
<dbReference type="GO" id="GO:0015280">
    <property type="term" value="F:ligand-gated sodium channel activity"/>
    <property type="evidence" value="ECO:0007669"/>
    <property type="project" value="TreeGrafter"/>
</dbReference>
<feature type="transmembrane region" description="Helical" evidence="12">
    <location>
        <begin position="462"/>
        <end position="482"/>
    </location>
</feature>
<keyword evidence="2 11" id="KW-0813">Transport</keyword>
<evidence type="ECO:0000256" key="1">
    <source>
        <dbReference type="ARBA" id="ARBA00004141"/>
    </source>
</evidence>
<evidence type="ECO:0000256" key="5">
    <source>
        <dbReference type="ARBA" id="ARBA00022989"/>
    </source>
</evidence>
<dbReference type="Gene3D" id="1.10.287.770">
    <property type="entry name" value="YojJ-like"/>
    <property type="match status" value="1"/>
</dbReference>
<keyword evidence="5 12" id="KW-1133">Transmembrane helix</keyword>
<dbReference type="PRINTS" id="PR01078">
    <property type="entry name" value="AMINACHANNEL"/>
</dbReference>